<dbReference type="Gene3D" id="3.60.120.10">
    <property type="entry name" value="Anthranilate synthase"/>
    <property type="match status" value="1"/>
</dbReference>
<dbReference type="GO" id="GO:0000162">
    <property type="term" value="P:L-tryptophan biosynthetic process"/>
    <property type="evidence" value="ECO:0007669"/>
    <property type="project" value="TreeGrafter"/>
</dbReference>
<feature type="domain" description="Chorismate-utilising enzyme C-terminal" evidence="1">
    <location>
        <begin position="177"/>
        <end position="434"/>
    </location>
</feature>
<dbReference type="SUPFAM" id="SSF56322">
    <property type="entry name" value="ADC synthase"/>
    <property type="match status" value="1"/>
</dbReference>
<dbReference type="EMBL" id="PXXO01000006">
    <property type="protein sequence ID" value="PSJ05710.1"/>
    <property type="molecule type" value="Genomic_DNA"/>
</dbReference>
<keyword evidence="3" id="KW-1185">Reference proteome</keyword>
<sequence length="445" mass="47711">MSPPRHREILHHPLPWRDPWPLVQALAAELGREGLVWLDSDGSAQGPCSRLGLAPLEQRICRGLPGESGASDPFALLADLAAGGGHWMGWLSYEAGAWVEPAPHWQSPDMALLWAARHDPVLVFDHGSQQQWLEGQDPARLSSFAALLERLDLGTAPASQAPAAIAPASWHWHTPPERFAAQVKQVLAWIAAGDLFQANLTACCEHTLLRPADPLGLYGRLRELCAAPFGGLAIAGGAAAGEAVLSASPERFLRVGEGGQVETRPIKGTRPRHGDADADADAAADLVTSPKDRAENVMIVDLLRNDLGRVCKPGSIQVSQLVGLESYRQVHHLTSVVRGQLEPGFDTIDLLRACWPGGSITGAPKIRACQRLHGLEPVPRGPYCGSLFRIGSDGQFDSNILIRSLLLRGQRLRAHAGCGIVADSDPAAEAEELGWKLQPLLEALA</sequence>
<dbReference type="PRINTS" id="PR00095">
    <property type="entry name" value="ANTSNTHASEI"/>
</dbReference>
<dbReference type="PANTHER" id="PTHR11236:SF9">
    <property type="entry name" value="ANTHRANILATE SYNTHASE COMPONENT 1"/>
    <property type="match status" value="1"/>
</dbReference>
<gene>
    <name evidence="2" type="ORF">C7K55_06645</name>
</gene>
<dbReference type="PANTHER" id="PTHR11236">
    <property type="entry name" value="AMINOBENZOATE/ANTHRANILATE SYNTHASE"/>
    <property type="match status" value="1"/>
</dbReference>
<evidence type="ECO:0000259" key="1">
    <source>
        <dbReference type="Pfam" id="PF00425"/>
    </source>
</evidence>
<evidence type="ECO:0000313" key="3">
    <source>
        <dbReference type="Proteomes" id="UP000243002"/>
    </source>
</evidence>
<dbReference type="Proteomes" id="UP000243002">
    <property type="component" value="Unassembled WGS sequence"/>
</dbReference>
<protein>
    <submittedName>
        <fullName evidence="2">Aminodeoxychorismate synthase component I</fullName>
    </submittedName>
</protein>
<dbReference type="InterPro" id="IPR015890">
    <property type="entry name" value="Chorismate_C"/>
</dbReference>
<dbReference type="Pfam" id="PF00425">
    <property type="entry name" value="Chorismate_bind"/>
    <property type="match status" value="1"/>
</dbReference>
<dbReference type="AlphaFoldDB" id="A0A2P7MWV0"/>
<dbReference type="InterPro" id="IPR005801">
    <property type="entry name" value="ADC_synthase"/>
</dbReference>
<dbReference type="RefSeq" id="WP_106502644.1">
    <property type="nucleotide sequence ID" value="NZ_PXXO01000006.1"/>
</dbReference>
<comment type="caution">
    <text evidence="2">The sequence shown here is derived from an EMBL/GenBank/DDBJ whole genome shotgun (WGS) entry which is preliminary data.</text>
</comment>
<proteinExistence type="predicted"/>
<dbReference type="OrthoDB" id="9803598at2"/>
<dbReference type="InterPro" id="IPR019999">
    <property type="entry name" value="Anth_synth_I-like"/>
</dbReference>
<accession>A0A2P7MWV0</accession>
<reference evidence="2 3" key="1">
    <citation type="journal article" date="2018" name="Environ. Microbiol.">
        <title>Ecological and genomic features of two widespread freshwater picocyanobacteria.</title>
        <authorList>
            <person name="Cabello-Yeves P.J."/>
            <person name="Picazo A."/>
            <person name="Camacho A."/>
            <person name="Callieri C."/>
            <person name="Rosselli R."/>
            <person name="Roda-Garcia J.J."/>
            <person name="Coutinho F.H."/>
            <person name="Rodriguez-Valera F."/>
        </authorList>
    </citation>
    <scope>NUCLEOTIDE SEQUENCE [LARGE SCALE GENOMIC DNA]</scope>
    <source>
        <strain evidence="2 3">Tous</strain>
    </source>
</reference>
<name>A0A2P7MWV0_9CYAN</name>
<evidence type="ECO:0000313" key="2">
    <source>
        <dbReference type="EMBL" id="PSJ05710.1"/>
    </source>
</evidence>
<organism evidence="2 3">
    <name type="scientific">Cyanobium usitatum str. Tous</name>
    <dbReference type="NCBI Taxonomy" id="2116684"/>
    <lineage>
        <taxon>Bacteria</taxon>
        <taxon>Bacillati</taxon>
        <taxon>Cyanobacteriota</taxon>
        <taxon>Cyanophyceae</taxon>
        <taxon>Synechococcales</taxon>
        <taxon>Prochlorococcaceae</taxon>
        <taxon>Cyanobium</taxon>
    </lineage>
</organism>